<dbReference type="PANTHER" id="PTHR42911">
    <property type="entry name" value="MODULATOR OF FTSH PROTEASE HFLC"/>
    <property type="match status" value="1"/>
</dbReference>
<dbReference type="SMART" id="SM00244">
    <property type="entry name" value="PHB"/>
    <property type="match status" value="1"/>
</dbReference>
<dbReference type="CDD" id="cd03401">
    <property type="entry name" value="SPFH_prohibitin"/>
    <property type="match status" value="1"/>
</dbReference>
<dbReference type="Proteomes" id="UP001243286">
    <property type="component" value="Unassembled WGS sequence"/>
</dbReference>
<dbReference type="SUPFAM" id="SSF117892">
    <property type="entry name" value="Band 7/SPFH domain"/>
    <property type="match status" value="1"/>
</dbReference>
<evidence type="ECO:0000259" key="3">
    <source>
        <dbReference type="SMART" id="SM00244"/>
    </source>
</evidence>
<dbReference type="InterPro" id="IPR001107">
    <property type="entry name" value="Band_7"/>
</dbReference>
<dbReference type="PANTHER" id="PTHR42911:SF1">
    <property type="entry name" value="MODULATOR OF FTSH PROTEASE HFLC"/>
    <property type="match status" value="1"/>
</dbReference>
<dbReference type="Gene3D" id="3.30.479.30">
    <property type="entry name" value="Band 7 domain"/>
    <property type="match status" value="1"/>
</dbReference>
<dbReference type="InterPro" id="IPR000163">
    <property type="entry name" value="Prohibitin"/>
</dbReference>
<evidence type="ECO:0000256" key="2">
    <source>
        <dbReference type="SAM" id="MobiDB-lite"/>
    </source>
</evidence>
<protein>
    <submittedName>
        <fullName evidence="4">Prohibitin family protein</fullName>
    </submittedName>
</protein>
<keyword evidence="1" id="KW-0175">Coiled coil</keyword>
<gene>
    <name evidence="4" type="ORF">QK289_06390</name>
</gene>
<dbReference type="Pfam" id="PF01145">
    <property type="entry name" value="Band_7"/>
    <property type="match status" value="1"/>
</dbReference>
<evidence type="ECO:0000313" key="4">
    <source>
        <dbReference type="EMBL" id="MDI3234630.1"/>
    </source>
</evidence>
<evidence type="ECO:0000256" key="1">
    <source>
        <dbReference type="SAM" id="Coils"/>
    </source>
</evidence>
<keyword evidence="5" id="KW-1185">Reference proteome</keyword>
<sequence>MREIKPKKRIRPSMIIAGVIVVALLAMTPFIVEQIEPGQVGVVYKPSSGVQDETLSQGWHIVSPITRVTEYPIRTQTKSLDNMTLATKDGKNIVVDFTYSFSVSPDQVTEVFNKFGPVEIDEIAAGYLKQRLYDASREQISKVTVLELFGEQSGNVSTSIQTQFAEDVKKIGFIIEDVALGAPKPDVKTQEAIDARVKASQELDKKKTDLAIAKAEAERLRVEAKGAADARLIEAQGLAKAQKELQKTLTEEMIQYEAVKKWDGKSPLVSGSGSMVQLPIPDQQTTTEEK</sequence>
<reference evidence="4 5" key="1">
    <citation type="submission" date="2023-04" db="EMBL/GenBank/DDBJ databases">
        <title>Antarctic isolates genomes.</title>
        <authorList>
            <person name="Dimov S.G."/>
        </authorList>
    </citation>
    <scope>NUCLEOTIDE SEQUENCE [LARGE SCALE GENOMIC DNA]</scope>
    <source>
        <strain evidence="4 5">AL19</strain>
    </source>
</reference>
<proteinExistence type="predicted"/>
<dbReference type="InterPro" id="IPR036013">
    <property type="entry name" value="Band_7/SPFH_dom_sf"/>
</dbReference>
<evidence type="ECO:0000313" key="5">
    <source>
        <dbReference type="Proteomes" id="UP001243286"/>
    </source>
</evidence>
<name>A0ABT6R107_9BACL</name>
<accession>A0ABT6R107</accession>
<dbReference type="RefSeq" id="WP_014971664.1">
    <property type="nucleotide sequence ID" value="NZ_JANJYY010000035.1"/>
</dbReference>
<dbReference type="EMBL" id="JASBQV010000007">
    <property type="protein sequence ID" value="MDI3234630.1"/>
    <property type="molecule type" value="Genomic_DNA"/>
</dbReference>
<feature type="domain" description="Band 7" evidence="3">
    <location>
        <begin position="30"/>
        <end position="197"/>
    </location>
</feature>
<feature type="region of interest" description="Disordered" evidence="2">
    <location>
        <begin position="265"/>
        <end position="290"/>
    </location>
</feature>
<feature type="coiled-coil region" evidence="1">
    <location>
        <begin position="196"/>
        <end position="230"/>
    </location>
</feature>
<comment type="caution">
    <text evidence="4">The sequence shown here is derived from an EMBL/GenBank/DDBJ whole genome shotgun (WGS) entry which is preliminary data.</text>
</comment>
<organism evidence="4 5">
    <name type="scientific">Exiguobacterium antarcticum</name>
    <dbReference type="NCBI Taxonomy" id="132920"/>
    <lineage>
        <taxon>Bacteria</taxon>
        <taxon>Bacillati</taxon>
        <taxon>Bacillota</taxon>
        <taxon>Bacilli</taxon>
        <taxon>Bacillales</taxon>
        <taxon>Bacillales Family XII. Incertae Sedis</taxon>
        <taxon>Exiguobacterium</taxon>
    </lineage>
</organism>